<dbReference type="Proteomes" id="UP000541444">
    <property type="component" value="Unassembled WGS sequence"/>
</dbReference>
<comment type="caution">
    <text evidence="1">The sequence shown here is derived from an EMBL/GenBank/DDBJ whole genome shotgun (WGS) entry which is preliminary data.</text>
</comment>
<dbReference type="AlphaFoldDB" id="A0A7J7KV64"/>
<evidence type="ECO:0000313" key="1">
    <source>
        <dbReference type="EMBL" id="KAF6134204.1"/>
    </source>
</evidence>
<name>A0A7J7KV64_9MAGN</name>
<proteinExistence type="predicted"/>
<gene>
    <name evidence="1" type="ORF">GIB67_032894</name>
</gene>
<reference evidence="1 2" key="1">
    <citation type="journal article" date="2020" name="IScience">
        <title>Genome Sequencing of the Endangered Kingdonia uniflora (Circaeasteraceae, Ranunculales) Reveals Potential Mechanisms of Evolutionary Specialization.</title>
        <authorList>
            <person name="Sun Y."/>
            <person name="Deng T."/>
            <person name="Zhang A."/>
            <person name="Moore M.J."/>
            <person name="Landis J.B."/>
            <person name="Lin N."/>
            <person name="Zhang H."/>
            <person name="Zhang X."/>
            <person name="Huang J."/>
            <person name="Zhang X."/>
            <person name="Sun H."/>
            <person name="Wang H."/>
        </authorList>
    </citation>
    <scope>NUCLEOTIDE SEQUENCE [LARGE SCALE GENOMIC DNA]</scope>
    <source>
        <strain evidence="1">TB1705</strain>
        <tissue evidence="1">Leaf</tissue>
    </source>
</reference>
<dbReference type="EMBL" id="JACGCM010002888">
    <property type="protein sequence ID" value="KAF6134204.1"/>
    <property type="molecule type" value="Genomic_DNA"/>
</dbReference>
<organism evidence="1 2">
    <name type="scientific">Kingdonia uniflora</name>
    <dbReference type="NCBI Taxonomy" id="39325"/>
    <lineage>
        <taxon>Eukaryota</taxon>
        <taxon>Viridiplantae</taxon>
        <taxon>Streptophyta</taxon>
        <taxon>Embryophyta</taxon>
        <taxon>Tracheophyta</taxon>
        <taxon>Spermatophyta</taxon>
        <taxon>Magnoliopsida</taxon>
        <taxon>Ranunculales</taxon>
        <taxon>Circaeasteraceae</taxon>
        <taxon>Kingdonia</taxon>
    </lineage>
</organism>
<protein>
    <submittedName>
        <fullName evidence="1">Uncharacterized protein</fullName>
    </submittedName>
</protein>
<accession>A0A7J7KV64</accession>
<evidence type="ECO:0000313" key="2">
    <source>
        <dbReference type="Proteomes" id="UP000541444"/>
    </source>
</evidence>
<keyword evidence="2" id="KW-1185">Reference proteome</keyword>
<sequence length="57" mass="6722">MFVKIEDRLLGLMDQQKKEVMEASSLGLVMVCRSLRSGLRRELWMLMQSICFAMRQQ</sequence>